<protein>
    <submittedName>
        <fullName evidence="2">Uncharacterized protein</fullName>
    </submittedName>
</protein>
<dbReference type="AlphaFoldDB" id="X1V4N1"/>
<feature type="region of interest" description="Disordered" evidence="1">
    <location>
        <begin position="1"/>
        <end position="36"/>
    </location>
</feature>
<comment type="caution">
    <text evidence="2">The sequence shown here is derived from an EMBL/GenBank/DDBJ whole genome shotgun (WGS) entry which is preliminary data.</text>
</comment>
<organism evidence="2">
    <name type="scientific">marine sediment metagenome</name>
    <dbReference type="NCBI Taxonomy" id="412755"/>
    <lineage>
        <taxon>unclassified sequences</taxon>
        <taxon>metagenomes</taxon>
        <taxon>ecological metagenomes</taxon>
    </lineage>
</organism>
<sequence>GATPASSYPHPGPRSYSYSGPHSHSYGASGGSGCAA</sequence>
<proteinExistence type="predicted"/>
<accession>X1V4N1</accession>
<feature type="non-terminal residue" evidence="2">
    <location>
        <position position="1"/>
    </location>
</feature>
<dbReference type="EMBL" id="BARW01030885">
    <property type="protein sequence ID" value="GAJ10757.1"/>
    <property type="molecule type" value="Genomic_DNA"/>
</dbReference>
<reference evidence="2" key="1">
    <citation type="journal article" date="2014" name="Front. Microbiol.">
        <title>High frequency of phylogenetically diverse reductive dehalogenase-homologous genes in deep subseafloor sedimentary metagenomes.</title>
        <authorList>
            <person name="Kawai M."/>
            <person name="Futagami T."/>
            <person name="Toyoda A."/>
            <person name="Takaki Y."/>
            <person name="Nishi S."/>
            <person name="Hori S."/>
            <person name="Arai W."/>
            <person name="Tsubouchi T."/>
            <person name="Morono Y."/>
            <person name="Uchiyama I."/>
            <person name="Ito T."/>
            <person name="Fujiyama A."/>
            <person name="Inagaki F."/>
            <person name="Takami H."/>
        </authorList>
    </citation>
    <scope>NUCLEOTIDE SEQUENCE</scope>
    <source>
        <strain evidence="2">Expedition CK06-06</strain>
    </source>
</reference>
<feature type="compositionally biased region" description="Low complexity" evidence="1">
    <location>
        <begin position="1"/>
        <end position="27"/>
    </location>
</feature>
<gene>
    <name evidence="2" type="ORF">S12H4_49263</name>
</gene>
<evidence type="ECO:0000256" key="1">
    <source>
        <dbReference type="SAM" id="MobiDB-lite"/>
    </source>
</evidence>
<name>X1V4N1_9ZZZZ</name>
<evidence type="ECO:0000313" key="2">
    <source>
        <dbReference type="EMBL" id="GAJ10757.1"/>
    </source>
</evidence>